<reference evidence="2" key="1">
    <citation type="submission" date="2021-12" db="EMBL/GenBank/DDBJ databases">
        <title>Discovery of the Pendulisporaceae a myxobacterial family with distinct sporulation behavior and unique specialized metabolism.</title>
        <authorList>
            <person name="Garcia R."/>
            <person name="Popoff A."/>
            <person name="Bader C.D."/>
            <person name="Loehr J."/>
            <person name="Walesch S."/>
            <person name="Walt C."/>
            <person name="Boldt J."/>
            <person name="Bunk B."/>
            <person name="Haeckl F.J.F.P.J."/>
            <person name="Gunesch A.P."/>
            <person name="Birkelbach J."/>
            <person name="Nuebel U."/>
            <person name="Pietschmann T."/>
            <person name="Bach T."/>
            <person name="Mueller R."/>
        </authorList>
    </citation>
    <scope>NUCLEOTIDE SEQUENCE</scope>
    <source>
        <strain evidence="2">MSr11367</strain>
    </source>
</reference>
<evidence type="ECO:0000313" key="3">
    <source>
        <dbReference type="Proteomes" id="UP001374803"/>
    </source>
</evidence>
<evidence type="ECO:0000256" key="1">
    <source>
        <dbReference type="SAM" id="MobiDB-lite"/>
    </source>
</evidence>
<dbReference type="RefSeq" id="WP_394836787.1">
    <property type="nucleotide sequence ID" value="NZ_CP089929.1"/>
</dbReference>
<sequence>MIDHAIVNASEETISTTTPNDVTAEKDGRGKATPAGGHVRVQSGLKAGGEWGVGRRTPRA</sequence>
<name>A0ABZ2L8N8_9BACT</name>
<dbReference type="EMBL" id="CP089983">
    <property type="protein sequence ID" value="WXB07127.1"/>
    <property type="molecule type" value="Genomic_DNA"/>
</dbReference>
<proteinExistence type="predicted"/>
<dbReference type="Proteomes" id="UP001374803">
    <property type="component" value="Chromosome"/>
</dbReference>
<gene>
    <name evidence="2" type="ORF">LVJ94_07750</name>
</gene>
<feature type="region of interest" description="Disordered" evidence="1">
    <location>
        <begin position="1"/>
        <end position="60"/>
    </location>
</feature>
<feature type="compositionally biased region" description="Polar residues" evidence="1">
    <location>
        <begin position="10"/>
        <end position="21"/>
    </location>
</feature>
<evidence type="ECO:0000313" key="2">
    <source>
        <dbReference type="EMBL" id="WXB07127.1"/>
    </source>
</evidence>
<keyword evidence="3" id="KW-1185">Reference proteome</keyword>
<organism evidence="2 3">
    <name type="scientific">Pendulispora rubella</name>
    <dbReference type="NCBI Taxonomy" id="2741070"/>
    <lineage>
        <taxon>Bacteria</taxon>
        <taxon>Pseudomonadati</taxon>
        <taxon>Myxococcota</taxon>
        <taxon>Myxococcia</taxon>
        <taxon>Myxococcales</taxon>
        <taxon>Sorangiineae</taxon>
        <taxon>Pendulisporaceae</taxon>
        <taxon>Pendulispora</taxon>
    </lineage>
</organism>
<protein>
    <submittedName>
        <fullName evidence="2">Uncharacterized protein</fullName>
    </submittedName>
</protein>
<accession>A0ABZ2L8N8</accession>